<dbReference type="OrthoDB" id="6412956at2759"/>
<feature type="domain" description="Glycoside hydrolase family 31 N-terminal" evidence="2">
    <location>
        <begin position="123"/>
        <end position="283"/>
    </location>
</feature>
<evidence type="ECO:0000313" key="4">
    <source>
        <dbReference type="Proteomes" id="UP000499080"/>
    </source>
</evidence>
<accession>A0A4Y2JC41</accession>
<evidence type="ECO:0000313" key="3">
    <source>
        <dbReference type="EMBL" id="GBM87475.1"/>
    </source>
</evidence>
<sequence>MTTPRFPGQRDGVSRLKRIILGTVGVVSLLFVIIMVVIFVPKHKAKGLDTNDRIACPGFKDKSDCTSHGCEYANLKRGPSCYMKKNSFGYKVEDIINKADGMVATLSNLSSSTPYGPGFSSVTFEVTYITEEILRIKLFDAKRSRYEVLVQEGFPLLQTKKKVDAKKTAYNISVSEKSDVFSFQIRRSEDNTVIWDTRIGGLVLSDKFLQISSYLPSKNIYGLGEHVYPSIQHDLEYKTWPMFARDRTPEAGFINLYGVHPFYTCLENSSKSHGVLLLNSNAMDVTLLPAPAITFRSIGGIIDLFFFVGKDPEDTVKLYTSVRHS</sequence>
<dbReference type="SUPFAM" id="SSF74650">
    <property type="entry name" value="Galactose mutarotase-like"/>
    <property type="match status" value="1"/>
</dbReference>
<gene>
    <name evidence="3" type="primary">MGAM_4</name>
    <name evidence="3" type="ORF">AVEN_197382_1</name>
</gene>
<keyword evidence="1" id="KW-0472">Membrane</keyword>
<evidence type="ECO:0000259" key="2">
    <source>
        <dbReference type="Pfam" id="PF13802"/>
    </source>
</evidence>
<proteinExistence type="predicted"/>
<protein>
    <submittedName>
        <fullName evidence="3">Maltase-glucoamylase, intestinal</fullName>
    </submittedName>
</protein>
<keyword evidence="4" id="KW-1185">Reference proteome</keyword>
<dbReference type="EMBL" id="BGPR01003384">
    <property type="protein sequence ID" value="GBM87475.1"/>
    <property type="molecule type" value="Genomic_DNA"/>
</dbReference>
<keyword evidence="1" id="KW-0812">Transmembrane</keyword>
<dbReference type="AlphaFoldDB" id="A0A4Y2JC41"/>
<dbReference type="GO" id="GO:0005975">
    <property type="term" value="P:carbohydrate metabolic process"/>
    <property type="evidence" value="ECO:0007669"/>
    <property type="project" value="InterPro"/>
</dbReference>
<keyword evidence="1" id="KW-1133">Transmembrane helix</keyword>
<dbReference type="PANTHER" id="PTHR22762">
    <property type="entry name" value="ALPHA-GLUCOSIDASE"/>
    <property type="match status" value="1"/>
</dbReference>
<dbReference type="CDD" id="cd14752">
    <property type="entry name" value="GH31_N"/>
    <property type="match status" value="1"/>
</dbReference>
<feature type="transmembrane region" description="Helical" evidence="1">
    <location>
        <begin position="20"/>
        <end position="40"/>
    </location>
</feature>
<dbReference type="Gene3D" id="2.60.40.1760">
    <property type="entry name" value="glycosyl hydrolase (family 31)"/>
    <property type="match status" value="1"/>
</dbReference>
<dbReference type="InterPro" id="IPR025887">
    <property type="entry name" value="Glyco_hydro_31_N_dom"/>
</dbReference>
<dbReference type="PANTHER" id="PTHR22762:SF133">
    <property type="entry name" value="P-TYPE DOMAIN-CONTAINING PROTEIN"/>
    <property type="match status" value="1"/>
</dbReference>
<dbReference type="GO" id="GO:0004558">
    <property type="term" value="F:alpha-1,4-glucosidase activity"/>
    <property type="evidence" value="ECO:0007669"/>
    <property type="project" value="TreeGrafter"/>
</dbReference>
<name>A0A4Y2JC41_ARAVE</name>
<dbReference type="GO" id="GO:0030246">
    <property type="term" value="F:carbohydrate binding"/>
    <property type="evidence" value="ECO:0007669"/>
    <property type="project" value="InterPro"/>
</dbReference>
<dbReference type="InterPro" id="IPR011013">
    <property type="entry name" value="Gal_mutarotase_sf_dom"/>
</dbReference>
<dbReference type="Pfam" id="PF13802">
    <property type="entry name" value="Gal_mutarotas_2"/>
    <property type="match status" value="1"/>
</dbReference>
<organism evidence="3 4">
    <name type="scientific">Araneus ventricosus</name>
    <name type="common">Orbweaver spider</name>
    <name type="synonym">Epeira ventricosa</name>
    <dbReference type="NCBI Taxonomy" id="182803"/>
    <lineage>
        <taxon>Eukaryota</taxon>
        <taxon>Metazoa</taxon>
        <taxon>Ecdysozoa</taxon>
        <taxon>Arthropoda</taxon>
        <taxon>Chelicerata</taxon>
        <taxon>Arachnida</taxon>
        <taxon>Araneae</taxon>
        <taxon>Araneomorphae</taxon>
        <taxon>Entelegynae</taxon>
        <taxon>Araneoidea</taxon>
        <taxon>Araneidae</taxon>
        <taxon>Araneus</taxon>
    </lineage>
</organism>
<comment type="caution">
    <text evidence="3">The sequence shown here is derived from an EMBL/GenBank/DDBJ whole genome shotgun (WGS) entry which is preliminary data.</text>
</comment>
<reference evidence="3 4" key="1">
    <citation type="journal article" date="2019" name="Sci. Rep.">
        <title>Orb-weaving spider Araneus ventricosus genome elucidates the spidroin gene catalogue.</title>
        <authorList>
            <person name="Kono N."/>
            <person name="Nakamura H."/>
            <person name="Ohtoshi R."/>
            <person name="Moran D.A.P."/>
            <person name="Shinohara A."/>
            <person name="Yoshida Y."/>
            <person name="Fujiwara M."/>
            <person name="Mori M."/>
            <person name="Tomita M."/>
            <person name="Arakawa K."/>
        </authorList>
    </citation>
    <scope>NUCLEOTIDE SEQUENCE [LARGE SCALE GENOMIC DNA]</scope>
</reference>
<dbReference type="Proteomes" id="UP000499080">
    <property type="component" value="Unassembled WGS sequence"/>
</dbReference>
<evidence type="ECO:0000256" key="1">
    <source>
        <dbReference type="SAM" id="Phobius"/>
    </source>
</evidence>